<sequence>MSDQAPRVVQTRCFSHLVHLVYQHLTHQDPYVQAIIQHSEDLIRISQLNTVEDSDSDSEIPALESLENEEDSDGEIPALESLENEEDLTDAKVNVSFDTWKSIEGDAWLAAVVYEE</sequence>
<evidence type="ECO:0000256" key="1">
    <source>
        <dbReference type="SAM" id="MobiDB-lite"/>
    </source>
</evidence>
<gene>
    <name evidence="2" type="ORF">GALMADRAFT_208720</name>
</gene>
<keyword evidence="3" id="KW-1185">Reference proteome</keyword>
<dbReference type="HOGENOM" id="CLU_2097067_0_0_1"/>
<dbReference type="AlphaFoldDB" id="A0A067THA3"/>
<dbReference type="Proteomes" id="UP000027222">
    <property type="component" value="Unassembled WGS sequence"/>
</dbReference>
<dbReference type="EMBL" id="KL142373">
    <property type="protein sequence ID" value="KDR79294.1"/>
    <property type="molecule type" value="Genomic_DNA"/>
</dbReference>
<accession>A0A067THA3</accession>
<proteinExistence type="predicted"/>
<feature type="region of interest" description="Disordered" evidence="1">
    <location>
        <begin position="53"/>
        <end position="74"/>
    </location>
</feature>
<evidence type="ECO:0000313" key="2">
    <source>
        <dbReference type="EMBL" id="KDR79294.1"/>
    </source>
</evidence>
<reference evidence="3" key="1">
    <citation type="journal article" date="2014" name="Proc. Natl. Acad. Sci. U.S.A.">
        <title>Extensive sampling of basidiomycete genomes demonstrates inadequacy of the white-rot/brown-rot paradigm for wood decay fungi.</title>
        <authorList>
            <person name="Riley R."/>
            <person name="Salamov A.A."/>
            <person name="Brown D.W."/>
            <person name="Nagy L.G."/>
            <person name="Floudas D."/>
            <person name="Held B.W."/>
            <person name="Levasseur A."/>
            <person name="Lombard V."/>
            <person name="Morin E."/>
            <person name="Otillar R."/>
            <person name="Lindquist E.A."/>
            <person name="Sun H."/>
            <person name="LaButti K.M."/>
            <person name="Schmutz J."/>
            <person name="Jabbour D."/>
            <person name="Luo H."/>
            <person name="Baker S.E."/>
            <person name="Pisabarro A.G."/>
            <person name="Walton J.D."/>
            <person name="Blanchette R.A."/>
            <person name="Henrissat B."/>
            <person name="Martin F."/>
            <person name="Cullen D."/>
            <person name="Hibbett D.S."/>
            <person name="Grigoriev I.V."/>
        </authorList>
    </citation>
    <scope>NUCLEOTIDE SEQUENCE [LARGE SCALE GENOMIC DNA]</scope>
    <source>
        <strain evidence="3">CBS 339.88</strain>
    </source>
</reference>
<organism evidence="2 3">
    <name type="scientific">Galerina marginata (strain CBS 339.88)</name>
    <dbReference type="NCBI Taxonomy" id="685588"/>
    <lineage>
        <taxon>Eukaryota</taxon>
        <taxon>Fungi</taxon>
        <taxon>Dikarya</taxon>
        <taxon>Basidiomycota</taxon>
        <taxon>Agaricomycotina</taxon>
        <taxon>Agaricomycetes</taxon>
        <taxon>Agaricomycetidae</taxon>
        <taxon>Agaricales</taxon>
        <taxon>Agaricineae</taxon>
        <taxon>Strophariaceae</taxon>
        <taxon>Galerina</taxon>
    </lineage>
</organism>
<name>A0A067THA3_GALM3</name>
<protein>
    <submittedName>
        <fullName evidence="2">Uncharacterized protein</fullName>
    </submittedName>
</protein>
<evidence type="ECO:0000313" key="3">
    <source>
        <dbReference type="Proteomes" id="UP000027222"/>
    </source>
</evidence>